<dbReference type="EMBL" id="LASV01000164">
    <property type="protein sequence ID" value="KKA21898.1"/>
    <property type="molecule type" value="Genomic_DNA"/>
</dbReference>
<reference evidence="1 2" key="1">
    <citation type="submission" date="2015-04" db="EMBL/GenBank/DDBJ databases">
        <authorList>
            <person name="Heijne W.H."/>
            <person name="Fedorova N.D."/>
            <person name="Nierman W.C."/>
            <person name="Vollebregt A.W."/>
            <person name="Zhao Z."/>
            <person name="Wu L."/>
            <person name="Kumar M."/>
            <person name="Stam H."/>
            <person name="van den Berg M.A."/>
            <person name="Pel H.J."/>
        </authorList>
    </citation>
    <scope>NUCLEOTIDE SEQUENCE [LARGE SCALE GENOMIC DNA]</scope>
    <source>
        <strain evidence="1 2">CBS 393.64</strain>
    </source>
</reference>
<evidence type="ECO:0000313" key="1">
    <source>
        <dbReference type="EMBL" id="KKA21898.1"/>
    </source>
</evidence>
<accession>A0A0F4YW97</accession>
<keyword evidence="2" id="KW-1185">Reference proteome</keyword>
<dbReference type="Proteomes" id="UP000053958">
    <property type="component" value="Unassembled WGS sequence"/>
</dbReference>
<name>A0A0F4YW97_RASE3</name>
<protein>
    <submittedName>
        <fullName evidence="1">Uncharacterized protein</fullName>
    </submittedName>
</protein>
<comment type="caution">
    <text evidence="1">The sequence shown here is derived from an EMBL/GenBank/DDBJ whole genome shotgun (WGS) entry which is preliminary data.</text>
</comment>
<evidence type="ECO:0000313" key="2">
    <source>
        <dbReference type="Proteomes" id="UP000053958"/>
    </source>
</evidence>
<organism evidence="1 2">
    <name type="scientific">Rasamsonia emersonii (strain ATCC 16479 / CBS 393.64 / IMI 116815)</name>
    <dbReference type="NCBI Taxonomy" id="1408163"/>
    <lineage>
        <taxon>Eukaryota</taxon>
        <taxon>Fungi</taxon>
        <taxon>Dikarya</taxon>
        <taxon>Ascomycota</taxon>
        <taxon>Pezizomycotina</taxon>
        <taxon>Eurotiomycetes</taxon>
        <taxon>Eurotiomycetidae</taxon>
        <taxon>Eurotiales</taxon>
        <taxon>Trichocomaceae</taxon>
        <taxon>Rasamsonia</taxon>
    </lineage>
</organism>
<proteinExistence type="predicted"/>
<dbReference type="GeneID" id="25316411"/>
<gene>
    <name evidence="1" type="ORF">T310_4062</name>
</gene>
<sequence length="144" mass="15960">MAPRNFKQVKAVSNGLEEQSSIIFNHEGYGSLASEVSPFRIPSAPRFLCVAEMSRQTISVQTFTLNVDECTLYSLVEHLTLQVINQVMAVNRYQSGRVSAYDRRPAVRYIGYSGGTTRGLVKPGANSYNLSLLLGCHPMVRKDS</sequence>
<dbReference type="RefSeq" id="XP_013328510.1">
    <property type="nucleotide sequence ID" value="XM_013473056.1"/>
</dbReference>
<dbReference type="AlphaFoldDB" id="A0A0F4YW97"/>